<dbReference type="GO" id="GO:0005615">
    <property type="term" value="C:extracellular space"/>
    <property type="evidence" value="ECO:0007669"/>
    <property type="project" value="InterPro"/>
</dbReference>
<reference evidence="7" key="1">
    <citation type="journal article" date="2015" name="Nature">
        <title>Complex archaea that bridge the gap between prokaryotes and eukaryotes.</title>
        <authorList>
            <person name="Spang A."/>
            <person name="Saw J.H."/>
            <person name="Jorgensen S.L."/>
            <person name="Zaremba-Niedzwiedzka K."/>
            <person name="Martijn J."/>
            <person name="Lind A.E."/>
            <person name="van Eijk R."/>
            <person name="Schleper C."/>
            <person name="Guy L."/>
            <person name="Ettema T.J."/>
        </authorList>
    </citation>
    <scope>NUCLEOTIDE SEQUENCE</scope>
</reference>
<dbReference type="CDD" id="cd02891">
    <property type="entry name" value="A2M_like"/>
    <property type="match status" value="1"/>
</dbReference>
<evidence type="ECO:0000259" key="5">
    <source>
        <dbReference type="SMART" id="SM01359"/>
    </source>
</evidence>
<dbReference type="Pfam" id="PF17791">
    <property type="entry name" value="MG3"/>
    <property type="match status" value="1"/>
</dbReference>
<evidence type="ECO:0000313" key="7">
    <source>
        <dbReference type="EMBL" id="KKN11291.1"/>
    </source>
</evidence>
<gene>
    <name evidence="7" type="ORF">LCGC14_1028020</name>
</gene>
<keyword evidence="4" id="KW-0472">Membrane</keyword>
<sequence>MNRRRKGTIFLILICIQFVLMGFSVMGTSSYNNNDQDIPKEKKTQIDGRSHSSPYYFPINRSSPLMTETLEVVDSDENPKLANSYYNNYDNDYALTLNLDKSVLTIGETLTLNLGLTCNLSASPGKVISVEIYEGFYRNYYYYYPGYYETTTPIYTKNIITNADGQASMTFSSTTSEGIYTVYAYTEDSRIYKDFTIGEVGIFYKGPRYYKPNQAYTAAVHVVNLTDFSGIPLSFFNYSISYYIYSTLSWHILTEDQVQTDDAGYAIFNSDIPLDTDNYHVLRLTISTLDGKAEYQAFLYESWDYYYYCMWGGQQKTNKEKFQYVVTTDKTIYNPGDIVFLRALVMQYLFMNETKTALQYTPISLTIFNPDEFAVFWTDVTTDDYGVLSFNFPLDEDCDLGSYGFEFSYSGETFRYNIKVDYYIKPVFRVEIDTNGKDFYSANEKLFEGFIDVSYYFGQPVVGATVKLTIQSYWGEIKKVIEGYTNGEGRFYFSINLQSIPDLEYSFSVQAAVTDVYDRSASNEKIFTRIRELYAYGYLTNWAPHPDDTLEYYFYAFQYVMSDWYWMYNPLANVSVNIEIFGITNYPNYPIFPLEFTDKQLLATYSKRTNIFGSGKLEFKLPLSFIRVYNLFEIRLTVNLKDGRTTTSSYYYRYKKYSLDINIIDSTLDPGHTLEFEVTFKDVLTGYSSSGEGKIYIYDANHQLIGRVTDIISGSKTYNFLIPDSSPEGKYYIYSYVYSRPNQYYGGFNYHSAHESFIVGSFQSISIVTNFSNTGTYYDSILVHIGDVIKINGTSNVTSNLQHYMEIYKRGLLFSVPLEIINNKFSYLLPVIPEYAPDFTIIIYTISDSGKLYETFLKVHVEYDYSLSLSTDKEIYEPGDLITLTITPPENTSSVVALSFIDSAILDVEPEDDSELAYFTKRSYSTYISSGSSWGFGFSAESYWWFGFGRISGGIYYLEINEPVPYFDDYYAFSVENFGRTDLKSDSFSFDELISNFETEVRKNISESANWMPKFIISEPTEITFQLPDNIGEWTIRAVVNNIFEDSNGIILWGDVVTKQIKTFLPFFVEFEIAEPVFQDDILSVKCYIYNYIGTDVQATVAISAPELIILNKDVQELYVPDGFVSEVEFSVYCIKPFSQNITLLVATESGGIKYSDAKQLTIYIKPNGIEIVNRTIGFLNATAGSLLLNYTIDPLAIYHRETLALYTDLMDISIDSWQSLIGYPYGCIEQTISKALPTALIYNYLNQTGQLTNNLEQEMTLMILEGLSRIYNFQHSDGGWGWWRDDASKILMTSIVISALNQIKRAGFQINSYKLNKGIDYLIAHQHPNGAWDFQEYSSNVLEATAFILKALISSNNITSQMNTAINNAIGEFTSLWNAGDMQSPYAASLFYIATSGNIYENITLNNALIQYIKDNKEIEENTIFWESDTNSIWYWRKLGSKVEITSYATWALALDDYISNYALIQKAVRFLLNQRNRWGWGSTADTSAAIAALTAINGIMIGGGIIDFNGTISVTVNNYSSPQYLLNITESNNHPDEILLNLHNLLTENSNTINITLDGFGKIWYIFESVQILRSNPKIKIPEIIEVSKNEQFYYTVEFSMIDERMPIMDTTVSLLDVPQNFLDPAANYTIYSPLILNGSKLYFSLIAPNTAGDYILEGVSVLGYIHYNDTSTNTSRFQPLQRTMGPTIIRVGALSQSLTLDNESNYVSISTQKILSLTKEISKPNFLISGELINITIKVTNDGEPRQFYVIEDEQPTGTVFLPDSVEISGNYSDTEVTYDISPSGIHFFFPILTTGFTEITYQIQVHNIKNAYSGQCNLWGMYDNMYISAKSIVLENIPRKYLANNLVYQDLLLPSILNASVKKSVKTPKLELQINIQATDNNIINKIRVVFSQNSGWRTQTLYSMKDQDDFSIVITDLKNINSIVTLFIEVSDIYGNTATMILMPVRIIAYELIPYLIVGVIVGFSLGIAGISSILYKKHEKKKKRTENNLSEKSKEEFSFLDDSDEDL</sequence>
<dbReference type="Pfam" id="PF07678">
    <property type="entry name" value="TED_complement"/>
    <property type="match status" value="1"/>
</dbReference>
<feature type="region of interest" description="Disordered" evidence="3">
    <location>
        <begin position="1988"/>
        <end position="2013"/>
    </location>
</feature>
<dbReference type="InterPro" id="IPR011625">
    <property type="entry name" value="A2M_N_BRD"/>
</dbReference>
<evidence type="ECO:0000256" key="1">
    <source>
        <dbReference type="ARBA" id="ARBA00022729"/>
    </source>
</evidence>
<dbReference type="InterPro" id="IPR041555">
    <property type="entry name" value="MG3"/>
</dbReference>
<dbReference type="InterPro" id="IPR001599">
    <property type="entry name" value="Macroglobln_a2"/>
</dbReference>
<dbReference type="SMART" id="SM01359">
    <property type="entry name" value="A2M_N_2"/>
    <property type="match status" value="1"/>
</dbReference>
<keyword evidence="2" id="KW-0882">Thioester bond</keyword>
<dbReference type="SMART" id="SM01360">
    <property type="entry name" value="A2M"/>
    <property type="match status" value="1"/>
</dbReference>
<dbReference type="EMBL" id="LAZR01004151">
    <property type="protein sequence ID" value="KKN11291.1"/>
    <property type="molecule type" value="Genomic_DNA"/>
</dbReference>
<protein>
    <recommendedName>
        <fullName evidence="8">Alpha-2-macroglobulin domain-containing protein</fullName>
    </recommendedName>
</protein>
<dbReference type="InterPro" id="IPR050473">
    <property type="entry name" value="A2M/Complement_sys"/>
</dbReference>
<organism evidence="7">
    <name type="scientific">marine sediment metagenome</name>
    <dbReference type="NCBI Taxonomy" id="412755"/>
    <lineage>
        <taxon>unclassified sequences</taxon>
        <taxon>metagenomes</taxon>
        <taxon>ecological metagenomes</taxon>
    </lineage>
</organism>
<feature type="compositionally biased region" description="Acidic residues" evidence="3">
    <location>
        <begin position="2004"/>
        <end position="2013"/>
    </location>
</feature>
<accession>A0A0F9QDL9</accession>
<evidence type="ECO:0000256" key="2">
    <source>
        <dbReference type="ARBA" id="ARBA00022966"/>
    </source>
</evidence>
<feature type="domain" description="Alpha-2-macroglobulin" evidence="6">
    <location>
        <begin position="1008"/>
        <end position="1103"/>
    </location>
</feature>
<feature type="transmembrane region" description="Helical" evidence="4">
    <location>
        <begin position="1957"/>
        <end position="1981"/>
    </location>
</feature>
<dbReference type="PANTHER" id="PTHR11412:SF136">
    <property type="entry name" value="CD109 ANTIGEN"/>
    <property type="match status" value="1"/>
</dbReference>
<proteinExistence type="predicted"/>
<dbReference type="InterPro" id="IPR002890">
    <property type="entry name" value="MG2"/>
</dbReference>
<dbReference type="SUPFAM" id="SSF48239">
    <property type="entry name" value="Terpenoid cyclases/Protein prenyltransferases"/>
    <property type="match status" value="1"/>
</dbReference>
<dbReference type="InterPro" id="IPR008930">
    <property type="entry name" value="Terpenoid_cyclase/PrenylTrfase"/>
</dbReference>
<name>A0A0F9QDL9_9ZZZZ</name>
<evidence type="ECO:0000259" key="6">
    <source>
        <dbReference type="SMART" id="SM01360"/>
    </source>
</evidence>
<dbReference type="PANTHER" id="PTHR11412">
    <property type="entry name" value="MACROGLOBULIN / COMPLEMENT"/>
    <property type="match status" value="1"/>
</dbReference>
<dbReference type="InterPro" id="IPR011626">
    <property type="entry name" value="Alpha-macroglobulin_TED"/>
</dbReference>
<evidence type="ECO:0000256" key="4">
    <source>
        <dbReference type="SAM" id="Phobius"/>
    </source>
</evidence>
<keyword evidence="4" id="KW-0812">Transmembrane</keyword>
<evidence type="ECO:0008006" key="8">
    <source>
        <dbReference type="Google" id="ProtNLM"/>
    </source>
</evidence>
<keyword evidence="4" id="KW-1133">Transmembrane helix</keyword>
<keyword evidence="1" id="KW-0732">Signal</keyword>
<dbReference type="Gene3D" id="2.60.40.1930">
    <property type="match status" value="1"/>
</dbReference>
<dbReference type="Pfam" id="PF01835">
    <property type="entry name" value="MG2"/>
    <property type="match status" value="1"/>
</dbReference>
<comment type="caution">
    <text evidence="7">The sequence shown here is derived from an EMBL/GenBank/DDBJ whole genome shotgun (WGS) entry which is preliminary data.</text>
</comment>
<dbReference type="Pfam" id="PF07703">
    <property type="entry name" value="A2M_BRD"/>
    <property type="match status" value="1"/>
</dbReference>
<dbReference type="InterPro" id="IPR047565">
    <property type="entry name" value="Alpha-macroglob_thiol-ester_cl"/>
</dbReference>
<evidence type="ECO:0000256" key="3">
    <source>
        <dbReference type="SAM" id="MobiDB-lite"/>
    </source>
</evidence>
<dbReference type="GO" id="GO:0004866">
    <property type="term" value="F:endopeptidase inhibitor activity"/>
    <property type="evidence" value="ECO:0007669"/>
    <property type="project" value="InterPro"/>
</dbReference>
<feature type="domain" description="Alpha-2-macroglobulin bait region" evidence="5">
    <location>
        <begin position="765"/>
        <end position="908"/>
    </location>
</feature>
<dbReference type="SMART" id="SM01419">
    <property type="entry name" value="Thiol-ester_cl"/>
    <property type="match status" value="1"/>
</dbReference>
<feature type="compositionally biased region" description="Basic and acidic residues" evidence="3">
    <location>
        <begin position="1991"/>
        <end position="2003"/>
    </location>
</feature>
<dbReference type="Pfam" id="PF00207">
    <property type="entry name" value="A2M"/>
    <property type="match status" value="1"/>
</dbReference>
<dbReference type="Gene3D" id="1.50.10.20">
    <property type="match status" value="1"/>
</dbReference>